<reference evidence="11" key="1">
    <citation type="submission" date="2017-01" db="EMBL/GenBank/DDBJ databases">
        <title>Genome Analysis of Deinococcus marmoris KOPRI26562.</title>
        <authorList>
            <person name="Kim J.H."/>
            <person name="Oh H.-M."/>
        </authorList>
    </citation>
    <scope>NUCLEOTIDE SEQUENCE [LARGE SCALE GENOMIC DNA]</scope>
    <source>
        <strain evidence="11">PAMC 26633</strain>
    </source>
</reference>
<feature type="compositionally biased region" description="Basic and acidic residues" evidence="8">
    <location>
        <begin position="470"/>
        <end position="489"/>
    </location>
</feature>
<feature type="transmembrane region" description="Helical" evidence="9">
    <location>
        <begin position="315"/>
        <end position="333"/>
    </location>
</feature>
<feature type="compositionally biased region" description="Basic and acidic residues" evidence="8">
    <location>
        <begin position="504"/>
        <end position="519"/>
    </location>
</feature>
<feature type="compositionally biased region" description="Basic residues" evidence="8">
    <location>
        <begin position="490"/>
        <end position="503"/>
    </location>
</feature>
<comment type="similarity">
    <text evidence="2">Belongs to the nucleobase:cation symporter-2 (NCS2) (TC 2.A.40) family.</text>
</comment>
<evidence type="ECO:0000256" key="8">
    <source>
        <dbReference type="SAM" id="MobiDB-lite"/>
    </source>
</evidence>
<dbReference type="PANTHER" id="PTHR42810">
    <property type="entry name" value="PURINE PERMEASE C1399.01C-RELATED"/>
    <property type="match status" value="1"/>
</dbReference>
<dbReference type="InterPro" id="IPR017588">
    <property type="entry name" value="UacT-like"/>
</dbReference>
<sequence length="519" mass="55303">MNTAPHPVDQRLPKRQVITLGLQHMLVAYIGAIAVPLIVASALKMSSADTTILISTALFCSGISTLLQTIGFWKFGVRLPILQGVAFSSVGPVIAIGSNPNVGFAGVCGAVIGAGLFTLFAAPLIGRLRRFFPPVVTGCIVTVIGLQLFPVAYEWAAGGRQNPQFGASPFLLVALFVALVILAVNRFGSPFLRNLSVLIGLIAGGIVACLLGMGNYSGVRSAPWFTVPYPFHFGTPVFAVVPVLTMIVVMVVQMVESMGLFIAIGGIVDKQVTEEDVVRGLRANGLASAIAGMFAAFPFIAFMENVGLVILTGVRSRWVVATSGALMCIVALVPKIGAVVAATPAAALGGAGIAMFGVVVAAGVQTLSKVDFESNRYNVLIVGFTIATALIPVMAPEVSSRCPNGPSRSCIAASCSPVSSPWRSMQCLTARTTRSWPRHINWSGNKSNRIVRRPSLRRCRKCVARRNKREHPERSPVDQESDCCHERPARRTRPARSSRRARSRGTDRGNRSATRGERK</sequence>
<name>A0A226WQK3_CABSO</name>
<dbReference type="PANTHER" id="PTHR42810:SF4">
    <property type="entry name" value="URIC ACID TRANSPORTER UACT"/>
    <property type="match status" value="1"/>
</dbReference>
<dbReference type="NCBIfam" id="NF037981">
    <property type="entry name" value="NCS2_1"/>
    <property type="match status" value="1"/>
</dbReference>
<feature type="transmembrane region" description="Helical" evidence="9">
    <location>
        <begin position="285"/>
        <end position="303"/>
    </location>
</feature>
<keyword evidence="6 9" id="KW-1133">Transmembrane helix</keyword>
<dbReference type="InterPro" id="IPR006042">
    <property type="entry name" value="Xan_ur_permease"/>
</dbReference>
<evidence type="ECO:0000256" key="2">
    <source>
        <dbReference type="ARBA" id="ARBA00008821"/>
    </source>
</evidence>
<feature type="transmembrane region" description="Helical" evidence="9">
    <location>
        <begin position="165"/>
        <end position="184"/>
    </location>
</feature>
<evidence type="ECO:0000256" key="6">
    <source>
        <dbReference type="ARBA" id="ARBA00022989"/>
    </source>
</evidence>
<feature type="transmembrane region" description="Helical" evidence="9">
    <location>
        <begin position="131"/>
        <end position="153"/>
    </location>
</feature>
<keyword evidence="7 9" id="KW-0472">Membrane</keyword>
<evidence type="ECO:0000256" key="7">
    <source>
        <dbReference type="ARBA" id="ARBA00023136"/>
    </source>
</evidence>
<feature type="transmembrane region" description="Helical" evidence="9">
    <location>
        <begin position="196"/>
        <end position="217"/>
    </location>
</feature>
<evidence type="ECO:0000313" key="11">
    <source>
        <dbReference type="Proteomes" id="UP000214720"/>
    </source>
</evidence>
<comment type="caution">
    <text evidence="10">The sequence shown here is derived from an EMBL/GenBank/DDBJ whole genome shotgun (WGS) entry which is preliminary data.</text>
</comment>
<dbReference type="NCBIfam" id="TIGR00801">
    <property type="entry name" value="ncs2"/>
    <property type="match status" value="1"/>
</dbReference>
<feature type="transmembrane region" description="Helical" evidence="9">
    <location>
        <begin position="377"/>
        <end position="395"/>
    </location>
</feature>
<feature type="transmembrane region" description="Helical" evidence="9">
    <location>
        <begin position="104"/>
        <end position="124"/>
    </location>
</feature>
<feature type="region of interest" description="Disordered" evidence="8">
    <location>
        <begin position="464"/>
        <end position="519"/>
    </location>
</feature>
<keyword evidence="3" id="KW-0813">Transport</keyword>
<dbReference type="Proteomes" id="UP000214720">
    <property type="component" value="Unassembled WGS sequence"/>
</dbReference>
<feature type="transmembrane region" description="Helical" evidence="9">
    <location>
        <begin position="345"/>
        <end position="365"/>
    </location>
</feature>
<feature type="transmembrane region" description="Helical" evidence="9">
    <location>
        <begin position="237"/>
        <end position="264"/>
    </location>
</feature>
<organism evidence="10 11">
    <name type="scientific">Caballeronia sordidicola</name>
    <name type="common">Burkholderia sordidicola</name>
    <dbReference type="NCBI Taxonomy" id="196367"/>
    <lineage>
        <taxon>Bacteria</taxon>
        <taxon>Pseudomonadati</taxon>
        <taxon>Pseudomonadota</taxon>
        <taxon>Betaproteobacteria</taxon>
        <taxon>Burkholderiales</taxon>
        <taxon>Burkholderiaceae</taxon>
        <taxon>Caballeronia</taxon>
    </lineage>
</organism>
<evidence type="ECO:0000256" key="4">
    <source>
        <dbReference type="ARBA" id="ARBA00022475"/>
    </source>
</evidence>
<feature type="transmembrane region" description="Helical" evidence="9">
    <location>
        <begin position="52"/>
        <end position="73"/>
    </location>
</feature>
<accession>A0A226WQK3</accession>
<evidence type="ECO:0000256" key="1">
    <source>
        <dbReference type="ARBA" id="ARBA00004651"/>
    </source>
</evidence>
<evidence type="ECO:0000256" key="9">
    <source>
        <dbReference type="SAM" id="Phobius"/>
    </source>
</evidence>
<feature type="transmembrane region" description="Helical" evidence="9">
    <location>
        <begin position="80"/>
        <end position="98"/>
    </location>
</feature>
<dbReference type="EMBL" id="MTHB01000256">
    <property type="protein sequence ID" value="OXC73110.1"/>
    <property type="molecule type" value="Genomic_DNA"/>
</dbReference>
<protein>
    <submittedName>
        <fullName evidence="10">Xanthine permease</fullName>
    </submittedName>
</protein>
<gene>
    <name evidence="10" type="ORF">BSU04_37855</name>
</gene>
<evidence type="ECO:0000313" key="10">
    <source>
        <dbReference type="EMBL" id="OXC73110.1"/>
    </source>
</evidence>
<dbReference type="NCBIfam" id="TIGR03173">
    <property type="entry name" value="pbuX"/>
    <property type="match status" value="1"/>
</dbReference>
<feature type="transmembrane region" description="Helical" evidence="9">
    <location>
        <begin position="20"/>
        <end position="40"/>
    </location>
</feature>
<proteinExistence type="inferred from homology"/>
<dbReference type="AlphaFoldDB" id="A0A226WQK3"/>
<dbReference type="eggNOG" id="COG2233">
    <property type="taxonomic scope" value="Bacteria"/>
</dbReference>
<dbReference type="GO" id="GO:0042907">
    <property type="term" value="F:xanthine transmembrane transporter activity"/>
    <property type="evidence" value="ECO:0007669"/>
    <property type="project" value="TreeGrafter"/>
</dbReference>
<evidence type="ECO:0000256" key="3">
    <source>
        <dbReference type="ARBA" id="ARBA00022448"/>
    </source>
</evidence>
<comment type="subcellular location">
    <subcellularLocation>
        <location evidence="1">Cell membrane</location>
        <topology evidence="1">Multi-pass membrane protein</topology>
    </subcellularLocation>
</comment>
<dbReference type="Pfam" id="PF00860">
    <property type="entry name" value="Xan_ur_permease"/>
    <property type="match status" value="1"/>
</dbReference>
<dbReference type="InterPro" id="IPR006043">
    <property type="entry name" value="NCS2"/>
</dbReference>
<keyword evidence="5 9" id="KW-0812">Transmembrane</keyword>
<dbReference type="GO" id="GO:0005886">
    <property type="term" value="C:plasma membrane"/>
    <property type="evidence" value="ECO:0007669"/>
    <property type="project" value="UniProtKB-SubCell"/>
</dbReference>
<keyword evidence="4" id="KW-1003">Cell membrane</keyword>
<evidence type="ECO:0000256" key="5">
    <source>
        <dbReference type="ARBA" id="ARBA00022692"/>
    </source>
</evidence>